<evidence type="ECO:0000256" key="1">
    <source>
        <dbReference type="SAM" id="MobiDB-lite"/>
    </source>
</evidence>
<proteinExistence type="predicted"/>
<protein>
    <recommendedName>
        <fullName evidence="6">Cytochrome P450</fullName>
    </recommendedName>
</protein>
<gene>
    <name evidence="2" type="ORF">PV399_47775</name>
    <name evidence="3" type="ORF">PV666_49895</name>
</gene>
<sequence>MNTPRADAAPAPLPVDRPTPLDLPTDLQRLRTDLPVAPPAFPDGPPGWLITRYDDVRSALADPRLTNFFSYP</sequence>
<accession>A0AAP6BM66</accession>
<evidence type="ECO:0000313" key="3">
    <source>
        <dbReference type="EMBL" id="MDX3025916.1"/>
    </source>
</evidence>
<dbReference type="Proteomes" id="UP001282288">
    <property type="component" value="Unassembled WGS sequence"/>
</dbReference>
<reference evidence="2 4" key="1">
    <citation type="journal article" date="2023" name="Microb. Genom.">
        <title>Mesoterricola silvestris gen. nov., sp. nov., Mesoterricola sediminis sp. nov., Geothrix oryzae sp. nov., Geothrix edaphica sp. nov., Geothrix rubra sp. nov., and Geothrix limicola sp. nov., six novel members of Acidobacteriota isolated from soils.</title>
        <authorList>
            <person name="Weisberg A.J."/>
            <person name="Pearce E."/>
            <person name="Kramer C.G."/>
            <person name="Chang J.H."/>
            <person name="Clarke C.R."/>
        </authorList>
    </citation>
    <scope>NUCLEOTIDE SEQUENCE</scope>
    <source>
        <strain evidence="3 4">NB05-1H</strain>
        <strain evidence="2">NRRL_B-16521</strain>
    </source>
</reference>
<evidence type="ECO:0000313" key="5">
    <source>
        <dbReference type="Proteomes" id="UP001282288"/>
    </source>
</evidence>
<evidence type="ECO:0000313" key="4">
    <source>
        <dbReference type="Proteomes" id="UP001272987"/>
    </source>
</evidence>
<organism evidence="2 5">
    <name type="scientific">Streptomyces acidiscabies</name>
    <dbReference type="NCBI Taxonomy" id="42234"/>
    <lineage>
        <taxon>Bacteria</taxon>
        <taxon>Bacillati</taxon>
        <taxon>Actinomycetota</taxon>
        <taxon>Actinomycetes</taxon>
        <taxon>Kitasatosporales</taxon>
        <taxon>Streptomycetaceae</taxon>
        <taxon>Streptomyces</taxon>
    </lineage>
</organism>
<comment type="caution">
    <text evidence="2">The sequence shown here is derived from an EMBL/GenBank/DDBJ whole genome shotgun (WGS) entry which is preliminary data.</text>
</comment>
<dbReference type="EMBL" id="JARAWP010000059">
    <property type="protein sequence ID" value="MDX3025916.1"/>
    <property type="molecule type" value="Genomic_DNA"/>
</dbReference>
<evidence type="ECO:0008006" key="6">
    <source>
        <dbReference type="Google" id="ProtNLM"/>
    </source>
</evidence>
<dbReference type="RefSeq" id="WP_010360602.1">
    <property type="nucleotide sequence ID" value="NZ_BCMK01000116.1"/>
</dbReference>
<dbReference type="Proteomes" id="UP001272987">
    <property type="component" value="Unassembled WGS sequence"/>
</dbReference>
<dbReference type="AlphaFoldDB" id="A0AAP6BM66"/>
<evidence type="ECO:0000313" key="2">
    <source>
        <dbReference type="EMBL" id="MDX2967344.1"/>
    </source>
</evidence>
<dbReference type="Gene3D" id="3.30.43.20">
    <property type="match status" value="1"/>
</dbReference>
<feature type="region of interest" description="Disordered" evidence="1">
    <location>
        <begin position="1"/>
        <end position="25"/>
    </location>
</feature>
<dbReference type="GeneID" id="69809285"/>
<name>A0AAP6BM66_9ACTN</name>
<dbReference type="EMBL" id="JARAWC010000100">
    <property type="protein sequence ID" value="MDX2967344.1"/>
    <property type="molecule type" value="Genomic_DNA"/>
</dbReference>
<keyword evidence="4" id="KW-1185">Reference proteome</keyword>